<sequence>MRQPQGNGMKIETIRKRMDKVEIGRATGPFEVELSDIQIDPTMQVRDRMDKGNLHRLRSAYRAGSEVPPLLLAFVGTDDQHLFVIDGHHRFTTLELLAAEARHRGGKPVDAVQAMIVKLSPDEARYQAAIANNAHGLQLKSKESRRVFATYVRAGRHRTLDGFKSYREIAKEMGRDHKTIAAWMRSDFPAEATRMGEPEKATEGGDGPPRPIVMLKHEIDAWLLEGRNLFDQGRSGDRSGLVEGMERLVEAFKANLASEDWDGLIPGIDVALSRMSLPSAFCAAGQKQSLPRVEMTCALHGGFLLCRHWVLNHRRIAGADKNRGRLARHVRRSRVRPLAGASVHPGRR</sequence>
<evidence type="ECO:0000313" key="3">
    <source>
        <dbReference type="Proteomes" id="UP000245252"/>
    </source>
</evidence>
<organism evidence="2 3">
    <name type="scientific">Metarhizobium album</name>
    <dbReference type="NCBI Taxonomy" id="2182425"/>
    <lineage>
        <taxon>Bacteria</taxon>
        <taxon>Pseudomonadati</taxon>
        <taxon>Pseudomonadota</taxon>
        <taxon>Alphaproteobacteria</taxon>
        <taxon>Hyphomicrobiales</taxon>
        <taxon>Rhizobiaceae</taxon>
        <taxon>Metarhizobium</taxon>
    </lineage>
</organism>
<comment type="caution">
    <text evidence="2">The sequence shown here is derived from an EMBL/GenBank/DDBJ whole genome shotgun (WGS) entry which is preliminary data.</text>
</comment>
<dbReference type="InterPro" id="IPR003115">
    <property type="entry name" value="ParB_N"/>
</dbReference>
<dbReference type="OrthoDB" id="8365031at2"/>
<dbReference type="SMART" id="SM00470">
    <property type="entry name" value="ParB"/>
    <property type="match status" value="1"/>
</dbReference>
<evidence type="ECO:0000313" key="2">
    <source>
        <dbReference type="EMBL" id="PWE57912.1"/>
    </source>
</evidence>
<proteinExistence type="predicted"/>
<gene>
    <name evidence="2" type="ORF">DEM27_01585</name>
</gene>
<protein>
    <recommendedName>
        <fullName evidence="1">ParB-like N-terminal domain-containing protein</fullName>
    </recommendedName>
</protein>
<dbReference type="SUPFAM" id="SSF110849">
    <property type="entry name" value="ParB/Sulfiredoxin"/>
    <property type="match status" value="1"/>
</dbReference>
<keyword evidence="3" id="KW-1185">Reference proteome</keyword>
<accession>A0A2U2DXH1</accession>
<reference evidence="2 3" key="1">
    <citation type="submission" date="2018-05" db="EMBL/GenBank/DDBJ databases">
        <title>The draft genome of strain NS-104.</title>
        <authorList>
            <person name="Hang P."/>
            <person name="Jiang J."/>
        </authorList>
    </citation>
    <scope>NUCLEOTIDE SEQUENCE [LARGE SCALE GENOMIC DNA]</scope>
    <source>
        <strain evidence="2 3">NS-104</strain>
    </source>
</reference>
<name>A0A2U2DXH1_9HYPH</name>
<evidence type="ECO:0000259" key="1">
    <source>
        <dbReference type="SMART" id="SM00470"/>
    </source>
</evidence>
<dbReference type="Proteomes" id="UP000245252">
    <property type="component" value="Unassembled WGS sequence"/>
</dbReference>
<dbReference type="EMBL" id="QFBC01000001">
    <property type="protein sequence ID" value="PWE57912.1"/>
    <property type="molecule type" value="Genomic_DNA"/>
</dbReference>
<feature type="domain" description="ParB-like N-terminal" evidence="1">
    <location>
        <begin position="30"/>
        <end position="133"/>
    </location>
</feature>
<dbReference type="InterPro" id="IPR036086">
    <property type="entry name" value="ParB/Sulfiredoxin_sf"/>
</dbReference>
<dbReference type="AlphaFoldDB" id="A0A2U2DXH1"/>